<dbReference type="Proteomes" id="UP001222027">
    <property type="component" value="Unassembled WGS sequence"/>
</dbReference>
<name>A0AAV8PAX6_ENSVE</name>
<dbReference type="AlphaFoldDB" id="A0AAV8PAX6"/>
<sequence length="209" mass="22065">MPSSSPSPLFASNFGMLTLSFATFSSSSAASPFSIASPSFGFGTGTSFPQFGFGFSSSVSSPLHGTSPPTFSMTLKIFLPLPIFSSPDLHRMPVPPLTGEALCPEHSVTKPSSLHRALISPSASTVPSYGEPTAPTEERSPFLASLRGHRPSQIEIALSHLCSTTSPNVALALQPVLFIANQITTGNEHQPPPTSSLLHWQSLLFLVVQ</sequence>
<feature type="chain" id="PRO_5043451461" evidence="1">
    <location>
        <begin position="30"/>
        <end position="209"/>
    </location>
</feature>
<gene>
    <name evidence="2" type="ORF">OPV22_021498</name>
</gene>
<organism evidence="2 3">
    <name type="scientific">Ensete ventricosum</name>
    <name type="common">Abyssinian banana</name>
    <name type="synonym">Musa ensete</name>
    <dbReference type="NCBI Taxonomy" id="4639"/>
    <lineage>
        <taxon>Eukaryota</taxon>
        <taxon>Viridiplantae</taxon>
        <taxon>Streptophyta</taxon>
        <taxon>Embryophyta</taxon>
        <taxon>Tracheophyta</taxon>
        <taxon>Spermatophyta</taxon>
        <taxon>Magnoliopsida</taxon>
        <taxon>Liliopsida</taxon>
        <taxon>Zingiberales</taxon>
        <taxon>Musaceae</taxon>
        <taxon>Ensete</taxon>
    </lineage>
</organism>
<protein>
    <submittedName>
        <fullName evidence="2">Uncharacterized protein</fullName>
    </submittedName>
</protein>
<keyword evidence="3" id="KW-1185">Reference proteome</keyword>
<accession>A0AAV8PAX6</accession>
<evidence type="ECO:0000256" key="1">
    <source>
        <dbReference type="SAM" id="SignalP"/>
    </source>
</evidence>
<evidence type="ECO:0000313" key="2">
    <source>
        <dbReference type="EMBL" id="KAJ8477771.1"/>
    </source>
</evidence>
<feature type="signal peptide" evidence="1">
    <location>
        <begin position="1"/>
        <end position="29"/>
    </location>
</feature>
<reference evidence="2 3" key="1">
    <citation type="submission" date="2022-12" db="EMBL/GenBank/DDBJ databases">
        <title>Chromosome-scale assembly of the Ensete ventricosum genome.</title>
        <authorList>
            <person name="Dussert Y."/>
            <person name="Stocks J."/>
            <person name="Wendawek A."/>
            <person name="Woldeyes F."/>
            <person name="Nichols R.A."/>
            <person name="Borrell J.S."/>
        </authorList>
    </citation>
    <scope>NUCLEOTIDE SEQUENCE [LARGE SCALE GENOMIC DNA]</scope>
    <source>
        <strain evidence="3">cv. Maze</strain>
        <tissue evidence="2">Seeds</tissue>
    </source>
</reference>
<proteinExistence type="predicted"/>
<evidence type="ECO:0000313" key="3">
    <source>
        <dbReference type="Proteomes" id="UP001222027"/>
    </source>
</evidence>
<keyword evidence="1" id="KW-0732">Signal</keyword>
<comment type="caution">
    <text evidence="2">The sequence shown here is derived from an EMBL/GenBank/DDBJ whole genome shotgun (WGS) entry which is preliminary data.</text>
</comment>
<dbReference type="EMBL" id="JAQQAF010000006">
    <property type="protein sequence ID" value="KAJ8477771.1"/>
    <property type="molecule type" value="Genomic_DNA"/>
</dbReference>